<evidence type="ECO:0000313" key="11">
    <source>
        <dbReference type="EMBL" id="KAB2363271.1"/>
    </source>
</evidence>
<comment type="catalytic activity">
    <reaction evidence="9 10">
        <text>D-gluconate + ATP = 6-phospho-D-gluconate + ADP + H(+)</text>
        <dbReference type="Rhea" id="RHEA:19433"/>
        <dbReference type="ChEBI" id="CHEBI:15378"/>
        <dbReference type="ChEBI" id="CHEBI:18391"/>
        <dbReference type="ChEBI" id="CHEBI:30616"/>
        <dbReference type="ChEBI" id="CHEBI:58759"/>
        <dbReference type="ChEBI" id="CHEBI:456216"/>
        <dbReference type="EC" id="2.7.1.12"/>
    </reaction>
</comment>
<evidence type="ECO:0000256" key="10">
    <source>
        <dbReference type="RuleBase" id="RU363066"/>
    </source>
</evidence>
<comment type="caution">
    <text evidence="11">The sequence shown here is derived from an EMBL/GenBank/DDBJ whole genome shotgun (WGS) entry which is preliminary data.</text>
</comment>
<proteinExistence type="inferred from homology"/>
<dbReference type="NCBIfam" id="TIGR01313">
    <property type="entry name" value="therm_gnt_kin"/>
    <property type="match status" value="1"/>
</dbReference>
<accession>A0A6L3VEN4</accession>
<keyword evidence="5 10" id="KW-0547">Nucleotide-binding</keyword>
<dbReference type="InterPro" id="IPR027417">
    <property type="entry name" value="P-loop_NTPase"/>
</dbReference>
<dbReference type="SUPFAM" id="SSF52540">
    <property type="entry name" value="P-loop containing nucleoside triphosphate hydrolases"/>
    <property type="match status" value="1"/>
</dbReference>
<evidence type="ECO:0000256" key="1">
    <source>
        <dbReference type="ARBA" id="ARBA00004761"/>
    </source>
</evidence>
<evidence type="ECO:0000256" key="8">
    <source>
        <dbReference type="ARBA" id="ARBA00023064"/>
    </source>
</evidence>
<dbReference type="InterPro" id="IPR006001">
    <property type="entry name" value="Therm_gnt_kin"/>
</dbReference>
<organism evidence="11 12">
    <name type="scientific">Actinomadura montaniterrae</name>
    <dbReference type="NCBI Taxonomy" id="1803903"/>
    <lineage>
        <taxon>Bacteria</taxon>
        <taxon>Bacillati</taxon>
        <taxon>Actinomycetota</taxon>
        <taxon>Actinomycetes</taxon>
        <taxon>Streptosporangiales</taxon>
        <taxon>Thermomonosporaceae</taxon>
        <taxon>Actinomadura</taxon>
    </lineage>
</organism>
<comment type="pathway">
    <text evidence="1">Carbohydrate acid metabolism.</text>
</comment>
<protein>
    <recommendedName>
        <fullName evidence="3 10">Gluconokinase</fullName>
        <ecNumber evidence="3 10">2.7.1.12</ecNumber>
    </recommendedName>
</protein>
<gene>
    <name evidence="11" type="ORF">F9B16_43285</name>
</gene>
<name>A0A6L3VEN4_9ACTN</name>
<dbReference type="GO" id="GO:0046316">
    <property type="term" value="F:gluconokinase activity"/>
    <property type="evidence" value="ECO:0007669"/>
    <property type="project" value="UniProtKB-EC"/>
</dbReference>
<keyword evidence="12" id="KW-1185">Reference proteome</keyword>
<evidence type="ECO:0000256" key="9">
    <source>
        <dbReference type="ARBA" id="ARBA00048090"/>
    </source>
</evidence>
<dbReference type="GO" id="GO:0005737">
    <property type="term" value="C:cytoplasm"/>
    <property type="evidence" value="ECO:0007669"/>
    <property type="project" value="TreeGrafter"/>
</dbReference>
<evidence type="ECO:0000256" key="5">
    <source>
        <dbReference type="ARBA" id="ARBA00022741"/>
    </source>
</evidence>
<dbReference type="PANTHER" id="PTHR43442">
    <property type="entry name" value="GLUCONOKINASE-RELATED"/>
    <property type="match status" value="1"/>
</dbReference>
<comment type="similarity">
    <text evidence="2 10">Belongs to the gluconokinase GntK/GntV family.</text>
</comment>
<evidence type="ECO:0000256" key="6">
    <source>
        <dbReference type="ARBA" id="ARBA00022777"/>
    </source>
</evidence>
<evidence type="ECO:0000256" key="2">
    <source>
        <dbReference type="ARBA" id="ARBA00008420"/>
    </source>
</evidence>
<dbReference type="PANTHER" id="PTHR43442:SF3">
    <property type="entry name" value="GLUCONOKINASE-RELATED"/>
    <property type="match status" value="1"/>
</dbReference>
<dbReference type="FunFam" id="3.40.50.300:FF:000522">
    <property type="entry name" value="Gluconokinase"/>
    <property type="match status" value="1"/>
</dbReference>
<evidence type="ECO:0000313" key="12">
    <source>
        <dbReference type="Proteomes" id="UP000483004"/>
    </source>
</evidence>
<dbReference type="EC" id="2.7.1.12" evidence="3 10"/>
<evidence type="ECO:0000256" key="3">
    <source>
        <dbReference type="ARBA" id="ARBA00012054"/>
    </source>
</evidence>
<evidence type="ECO:0000256" key="4">
    <source>
        <dbReference type="ARBA" id="ARBA00022679"/>
    </source>
</evidence>
<keyword evidence="4 10" id="KW-0808">Transferase</keyword>
<dbReference type="Proteomes" id="UP000483004">
    <property type="component" value="Unassembled WGS sequence"/>
</dbReference>
<dbReference type="EMBL" id="WBMR01000246">
    <property type="protein sequence ID" value="KAB2363271.1"/>
    <property type="molecule type" value="Genomic_DNA"/>
</dbReference>
<dbReference type="AlphaFoldDB" id="A0A6L3VEN4"/>
<keyword evidence="8" id="KW-0311">Gluconate utilization</keyword>
<sequence length="177" mass="19056">MNVSNPPDIEVVLIAGVSGSGKSTVGGLLAERLGWDYAEADAFHSPANVAKMRAGHPLTDADRAPWLRAIAAWIDGRLASGRPGVVSCSALKRAYRDQLTGGRPAVRTVMLDGDRDVIAERMRRRHGHFFGAGLLDSQFADLERPAPDEHVLTVPITDSPEETVARIMKSLDLTPGH</sequence>
<keyword evidence="7 10" id="KW-0067">ATP-binding</keyword>
<dbReference type="Gene3D" id="3.40.50.300">
    <property type="entry name" value="P-loop containing nucleotide triphosphate hydrolases"/>
    <property type="match status" value="1"/>
</dbReference>
<evidence type="ECO:0000256" key="7">
    <source>
        <dbReference type="ARBA" id="ARBA00022840"/>
    </source>
</evidence>
<dbReference type="OrthoDB" id="9795716at2"/>
<dbReference type="CDD" id="cd02021">
    <property type="entry name" value="GntK"/>
    <property type="match status" value="1"/>
</dbReference>
<dbReference type="Pfam" id="PF13671">
    <property type="entry name" value="AAA_33"/>
    <property type="match status" value="1"/>
</dbReference>
<keyword evidence="6 10" id="KW-0418">Kinase</keyword>
<dbReference type="GO" id="GO:0019521">
    <property type="term" value="P:D-gluconate metabolic process"/>
    <property type="evidence" value="ECO:0007669"/>
    <property type="project" value="UniProtKB-KW"/>
</dbReference>
<dbReference type="GO" id="GO:0005524">
    <property type="term" value="F:ATP binding"/>
    <property type="evidence" value="ECO:0007669"/>
    <property type="project" value="UniProtKB-KW"/>
</dbReference>
<reference evidence="11 12" key="1">
    <citation type="submission" date="2019-09" db="EMBL/GenBank/DDBJ databases">
        <title>Actinomadura physcomitrii sp. nov., a novel actinomycete isolated from moss [Physcomitrium sphaericum (Ludw) Fuernr].</title>
        <authorList>
            <person name="Liu C."/>
            <person name="Zhuang X."/>
        </authorList>
    </citation>
    <scope>NUCLEOTIDE SEQUENCE [LARGE SCALE GENOMIC DNA]</scope>
    <source>
        <strain evidence="11 12">CYP1-1B</strain>
    </source>
</reference>